<organism evidence="2 3">
    <name type="scientific">Flagellimonas taeanensis</name>
    <dbReference type="NCBI Taxonomy" id="1005926"/>
    <lineage>
        <taxon>Bacteria</taxon>
        <taxon>Pseudomonadati</taxon>
        <taxon>Bacteroidota</taxon>
        <taxon>Flavobacteriia</taxon>
        <taxon>Flavobacteriales</taxon>
        <taxon>Flavobacteriaceae</taxon>
        <taxon>Flagellimonas</taxon>
    </lineage>
</organism>
<dbReference type="Proteomes" id="UP000198940">
    <property type="component" value="Unassembled WGS sequence"/>
</dbReference>
<protein>
    <submittedName>
        <fullName evidence="2">PRTRC system protein C</fullName>
    </submittedName>
</protein>
<evidence type="ECO:0000313" key="3">
    <source>
        <dbReference type="Proteomes" id="UP000184031"/>
    </source>
</evidence>
<evidence type="ECO:0000313" key="1">
    <source>
        <dbReference type="EMBL" id="SFC41212.1"/>
    </source>
</evidence>
<accession>A0A1M7BHZ8</accession>
<comment type="caution">
    <text evidence="2">The sequence shown here is derived from an EMBL/GenBank/DDBJ whole genome shotgun (WGS) entry which is preliminary data.</text>
</comment>
<dbReference type="InterPro" id="IPR032866">
    <property type="entry name" value="Prok_Ub"/>
</dbReference>
<dbReference type="AlphaFoldDB" id="A0A1M7BHZ8"/>
<dbReference type="Pfam" id="PF14454">
    <property type="entry name" value="Prok_Ub"/>
    <property type="match status" value="1"/>
</dbReference>
<sequence length="72" mass="8303">MQIANITRKYLFLNGNREKIELEDIDPEMGHERIMEHYSALYPELINANVMDKGIIDGFHEVHFQSLAGTKG</sequence>
<evidence type="ECO:0000313" key="4">
    <source>
        <dbReference type="Proteomes" id="UP000198940"/>
    </source>
</evidence>
<proteinExistence type="predicted"/>
<evidence type="ECO:0000313" key="2">
    <source>
        <dbReference type="EMBL" id="SHL54567.1"/>
    </source>
</evidence>
<dbReference type="EMBL" id="FRAT01000011">
    <property type="protein sequence ID" value="SHL54567.1"/>
    <property type="molecule type" value="Genomic_DNA"/>
</dbReference>
<dbReference type="RefSeq" id="WP_072882390.1">
    <property type="nucleotide sequence ID" value="NZ_FOKU01000010.1"/>
</dbReference>
<keyword evidence="4" id="KW-1185">Reference proteome</keyword>
<dbReference type="STRING" id="1055723.SAMN05216293_3735"/>
<dbReference type="EMBL" id="FOKU01000010">
    <property type="protein sequence ID" value="SFC41212.1"/>
    <property type="molecule type" value="Genomic_DNA"/>
</dbReference>
<dbReference type="Proteomes" id="UP000184031">
    <property type="component" value="Unassembled WGS sequence"/>
</dbReference>
<name>A0A1M7BHZ8_9FLAO</name>
<gene>
    <name evidence="1" type="ORF">SAMN04487891_110173</name>
    <name evidence="2" type="ORF">SAMN05216293_3735</name>
</gene>
<reference evidence="2 3" key="1">
    <citation type="submission" date="2016-11" db="EMBL/GenBank/DDBJ databases">
        <authorList>
            <person name="Varghese N."/>
            <person name="Submissions S."/>
        </authorList>
    </citation>
    <scope>NUCLEOTIDE SEQUENCE [LARGE SCALE GENOMIC DNA]</scope>
    <source>
        <strain evidence="2 3">CGMCC 1.12174</strain>
        <strain evidence="1 4">DSM 26351</strain>
    </source>
</reference>